<comment type="caution">
    <text evidence="3">The sequence shown here is derived from an EMBL/GenBank/DDBJ whole genome shotgun (WGS) entry which is preliminary data.</text>
</comment>
<feature type="transmembrane region" description="Helical" evidence="1">
    <location>
        <begin position="38"/>
        <end position="60"/>
    </location>
</feature>
<dbReference type="EMBL" id="JAMBPX010000001">
    <property type="protein sequence ID" value="MDG0858111.1"/>
    <property type="molecule type" value="Genomic_DNA"/>
</dbReference>
<dbReference type="GO" id="GO:0080120">
    <property type="term" value="P:CAAX-box protein maturation"/>
    <property type="evidence" value="ECO:0007669"/>
    <property type="project" value="UniProtKB-ARBA"/>
</dbReference>
<dbReference type="RefSeq" id="WP_277580165.1">
    <property type="nucleotide sequence ID" value="NZ_JAMBPV010000001.1"/>
</dbReference>
<evidence type="ECO:0000256" key="1">
    <source>
        <dbReference type="SAM" id="Phobius"/>
    </source>
</evidence>
<evidence type="ECO:0000313" key="4">
    <source>
        <dbReference type="Proteomes" id="UP001152302"/>
    </source>
</evidence>
<gene>
    <name evidence="3" type="ORF">M4L21_02135</name>
</gene>
<evidence type="ECO:0000259" key="2">
    <source>
        <dbReference type="Pfam" id="PF02517"/>
    </source>
</evidence>
<keyword evidence="1" id="KW-0472">Membrane</keyword>
<feature type="transmembrane region" description="Helical" evidence="1">
    <location>
        <begin position="81"/>
        <end position="98"/>
    </location>
</feature>
<sequence length="191" mass="22248">MNKIEAIVIATLLIVVSGVSLNIMLMLSVSILDNSSALIYYIIFTLIFIISFIGLPTLLVNYLFKKRLRIWYLQIFNYKRLIFMFIIILPFSLFLIGKAATTEYFIVAICEEFLFRHILLILLLSVFNKSLSFILGSFLFSLILHINGDLIVNLCTKFPSSLIMYWLADKYKLQDAIAFHWLYNILIYKFS</sequence>
<dbReference type="Pfam" id="PF02517">
    <property type="entry name" value="Rce1-like"/>
    <property type="match status" value="1"/>
</dbReference>
<dbReference type="GO" id="GO:0004175">
    <property type="term" value="F:endopeptidase activity"/>
    <property type="evidence" value="ECO:0007669"/>
    <property type="project" value="UniProtKB-ARBA"/>
</dbReference>
<reference evidence="3" key="1">
    <citation type="submission" date="2022-05" db="EMBL/GenBank/DDBJ databases">
        <title>Comparative genomics of Staphylococcus equorum isolates.</title>
        <authorList>
            <person name="Luelf R.H."/>
        </authorList>
    </citation>
    <scope>NUCLEOTIDE SEQUENCE</scope>
    <source>
        <strain evidence="3">TMW 2.2343</strain>
    </source>
</reference>
<dbReference type="AlphaFoldDB" id="A0A9X4L7S7"/>
<keyword evidence="3" id="KW-0482">Metalloprotease</keyword>
<feature type="transmembrane region" description="Helical" evidence="1">
    <location>
        <begin position="7"/>
        <end position="32"/>
    </location>
</feature>
<evidence type="ECO:0000313" key="3">
    <source>
        <dbReference type="EMBL" id="MDG0858111.1"/>
    </source>
</evidence>
<dbReference type="GO" id="GO:0008237">
    <property type="term" value="F:metallopeptidase activity"/>
    <property type="evidence" value="ECO:0007669"/>
    <property type="project" value="UniProtKB-KW"/>
</dbReference>
<proteinExistence type="predicted"/>
<organism evidence="3 4">
    <name type="scientific">Staphylococcus equorum</name>
    <dbReference type="NCBI Taxonomy" id="246432"/>
    <lineage>
        <taxon>Bacteria</taxon>
        <taxon>Bacillati</taxon>
        <taxon>Bacillota</taxon>
        <taxon>Bacilli</taxon>
        <taxon>Bacillales</taxon>
        <taxon>Staphylococcaceae</taxon>
        <taxon>Staphylococcus</taxon>
    </lineage>
</organism>
<name>A0A9X4L7S7_9STAP</name>
<dbReference type="Proteomes" id="UP001152302">
    <property type="component" value="Unassembled WGS sequence"/>
</dbReference>
<keyword evidence="3" id="KW-0645">Protease</keyword>
<accession>A0A9X4L7S7</accession>
<dbReference type="InterPro" id="IPR003675">
    <property type="entry name" value="Rce1/LyrA-like_dom"/>
</dbReference>
<keyword evidence="1" id="KW-0812">Transmembrane</keyword>
<keyword evidence="1" id="KW-1133">Transmembrane helix</keyword>
<keyword evidence="3" id="KW-0378">Hydrolase</keyword>
<protein>
    <submittedName>
        <fullName evidence="3">CPBP family intramembrane metalloprotease</fullName>
    </submittedName>
</protein>
<feature type="domain" description="CAAX prenyl protease 2/Lysostaphin resistance protein A-like" evidence="2">
    <location>
        <begin position="104"/>
        <end position="186"/>
    </location>
</feature>